<gene>
    <name evidence="1" type="ORF">D7I44_09455</name>
</gene>
<dbReference type="KEGG" id="gry:D7I44_09455"/>
<dbReference type="InterPro" id="IPR025449">
    <property type="entry name" value="JetB"/>
</dbReference>
<sequence length="228" mass="25483">MSDDTTNVDADVLDGADGDTARTSLWPGDSGVLADGSRRALLLLLKGPYLSGVERPRSWAALLADERAIRSRLHELFLDLIIDRDDEFAFVRKASTAEFEAPATVRTVSLTFLDTVMLLVLRQAMLAAHGERRVIVGKDEIFDQLRVYDTAVDPVGFEKRLNSSWSNMLNKLRVVHTSGSGDERVEISPVLKLLVDDDRVRALEAEYRNIAQSDEPDAIELDLEWSER</sequence>
<organism evidence="1 2">
    <name type="scientific">Gryllotalpicola protaetiae</name>
    <dbReference type="NCBI Taxonomy" id="2419771"/>
    <lineage>
        <taxon>Bacteria</taxon>
        <taxon>Bacillati</taxon>
        <taxon>Actinomycetota</taxon>
        <taxon>Actinomycetes</taxon>
        <taxon>Micrococcales</taxon>
        <taxon>Microbacteriaceae</taxon>
        <taxon>Gryllotalpicola</taxon>
    </lineage>
</organism>
<proteinExistence type="predicted"/>
<protein>
    <submittedName>
        <fullName evidence="1">DUF4194 domain-containing protein</fullName>
    </submittedName>
</protein>
<reference evidence="1 2" key="1">
    <citation type="submission" date="2018-09" db="EMBL/GenBank/DDBJ databases">
        <title>Genome sequencing of strain 2DFW10M-5.</title>
        <authorList>
            <person name="Heo J."/>
            <person name="Kim S.-J."/>
            <person name="Kwon S.-W."/>
        </authorList>
    </citation>
    <scope>NUCLEOTIDE SEQUENCE [LARGE SCALE GENOMIC DNA]</scope>
    <source>
        <strain evidence="1 2">2DFW10M-5</strain>
    </source>
</reference>
<name>A0A387BRP3_9MICO</name>
<keyword evidence="2" id="KW-1185">Reference proteome</keyword>
<dbReference type="EMBL" id="CP032624">
    <property type="protein sequence ID" value="AYG03740.1"/>
    <property type="molecule type" value="Genomic_DNA"/>
</dbReference>
<dbReference type="AlphaFoldDB" id="A0A387BRP3"/>
<accession>A0A387BRP3</accession>
<dbReference type="Proteomes" id="UP000275069">
    <property type="component" value="Chromosome"/>
</dbReference>
<dbReference type="OrthoDB" id="3725402at2"/>
<dbReference type="RefSeq" id="WP_120789273.1">
    <property type="nucleotide sequence ID" value="NZ_CP032624.1"/>
</dbReference>
<evidence type="ECO:0000313" key="1">
    <source>
        <dbReference type="EMBL" id="AYG03740.1"/>
    </source>
</evidence>
<evidence type="ECO:0000313" key="2">
    <source>
        <dbReference type="Proteomes" id="UP000275069"/>
    </source>
</evidence>
<dbReference type="Pfam" id="PF13835">
    <property type="entry name" value="DUF4194"/>
    <property type="match status" value="1"/>
</dbReference>